<organism evidence="2 3">
    <name type="scientific">Haematococcus lacustris</name>
    <name type="common">Green alga</name>
    <name type="synonym">Haematococcus pluvialis</name>
    <dbReference type="NCBI Taxonomy" id="44745"/>
    <lineage>
        <taxon>Eukaryota</taxon>
        <taxon>Viridiplantae</taxon>
        <taxon>Chlorophyta</taxon>
        <taxon>core chlorophytes</taxon>
        <taxon>Chlorophyceae</taxon>
        <taxon>CS clade</taxon>
        <taxon>Chlamydomonadales</taxon>
        <taxon>Haematococcaceae</taxon>
        <taxon>Haematococcus</taxon>
    </lineage>
</organism>
<protein>
    <submittedName>
        <fullName evidence="2">Uncharacterized protein</fullName>
    </submittedName>
</protein>
<evidence type="ECO:0000256" key="1">
    <source>
        <dbReference type="SAM" id="MobiDB-lite"/>
    </source>
</evidence>
<gene>
    <name evidence="2" type="ORF">HaLaN_30408</name>
</gene>
<feature type="compositionally biased region" description="Polar residues" evidence="1">
    <location>
        <begin position="71"/>
        <end position="80"/>
    </location>
</feature>
<evidence type="ECO:0000313" key="3">
    <source>
        <dbReference type="Proteomes" id="UP000485058"/>
    </source>
</evidence>
<keyword evidence="3" id="KW-1185">Reference proteome</keyword>
<evidence type="ECO:0000313" key="2">
    <source>
        <dbReference type="EMBL" id="GFH31375.1"/>
    </source>
</evidence>
<name>A0A6A0AFF7_HAELA</name>
<comment type="caution">
    <text evidence="2">The sequence shown here is derived from an EMBL/GenBank/DDBJ whole genome shotgun (WGS) entry which is preliminary data.</text>
</comment>
<dbReference type="Proteomes" id="UP000485058">
    <property type="component" value="Unassembled WGS sequence"/>
</dbReference>
<feature type="region of interest" description="Disordered" evidence="1">
    <location>
        <begin position="50"/>
        <end position="138"/>
    </location>
</feature>
<sequence>MYLCDGGPLGGNAPTAALIVAPKSASKHAQGIPPPPVPVTERPMYLQPQTAFGGSRNFSGHRGPVAVFTPGFSSRPSADQDQGGYYGASASSASRQSHLAASSQAPTPAGQGFTTGFSPAHSAPPAMQAEGPTPAQAASALAAAQAIAARLAALAPPP</sequence>
<dbReference type="AlphaFoldDB" id="A0A6A0AFF7"/>
<dbReference type="EMBL" id="BLLF01005577">
    <property type="protein sequence ID" value="GFH31375.1"/>
    <property type="molecule type" value="Genomic_DNA"/>
</dbReference>
<accession>A0A6A0AFF7</accession>
<feature type="compositionally biased region" description="Low complexity" evidence="1">
    <location>
        <begin position="88"/>
        <end position="105"/>
    </location>
</feature>
<proteinExistence type="predicted"/>
<reference evidence="2 3" key="1">
    <citation type="submission" date="2020-02" db="EMBL/GenBank/DDBJ databases">
        <title>Draft genome sequence of Haematococcus lacustris strain NIES-144.</title>
        <authorList>
            <person name="Morimoto D."/>
            <person name="Nakagawa S."/>
            <person name="Yoshida T."/>
            <person name="Sawayama S."/>
        </authorList>
    </citation>
    <scope>NUCLEOTIDE SEQUENCE [LARGE SCALE GENOMIC DNA]</scope>
    <source>
        <strain evidence="2 3">NIES-144</strain>
    </source>
</reference>